<gene>
    <name evidence="1" type="ORF">UFOVP325_121</name>
    <name evidence="2" type="ORF">UFOVP430_116</name>
</gene>
<evidence type="ECO:0000313" key="2">
    <source>
        <dbReference type="EMBL" id="CAB4148134.1"/>
    </source>
</evidence>
<sequence length="200" mass="23216">MTFLLSEDEALRKQIQGITVHDQRATGDDVPRQVGVFFGQPDQELRAQVYPYITINMIDILRDAEREMRGRITGTVEQFGYLGPTETSDLGWDIDLPIPVNIDYQITTFSRHPRHDRELLSQLLHHKLPLRFGQLTLDDNTVRRLEVLDVAKRDSVEQAKRLFINAVTVRVTSEIVQEAYREYYKVQEVDILTPEITNNH</sequence>
<evidence type="ECO:0000313" key="1">
    <source>
        <dbReference type="EMBL" id="CAB4137868.1"/>
    </source>
</evidence>
<protein>
    <submittedName>
        <fullName evidence="1">Uncharacterized protein</fullName>
    </submittedName>
</protein>
<proteinExistence type="predicted"/>
<organism evidence="1">
    <name type="scientific">uncultured Caudovirales phage</name>
    <dbReference type="NCBI Taxonomy" id="2100421"/>
    <lineage>
        <taxon>Viruses</taxon>
        <taxon>Duplodnaviria</taxon>
        <taxon>Heunggongvirae</taxon>
        <taxon>Uroviricota</taxon>
        <taxon>Caudoviricetes</taxon>
        <taxon>Peduoviridae</taxon>
        <taxon>Maltschvirus</taxon>
        <taxon>Maltschvirus maltsch</taxon>
    </lineage>
</organism>
<dbReference type="EMBL" id="LR796481">
    <property type="protein sequence ID" value="CAB4148134.1"/>
    <property type="molecule type" value="Genomic_DNA"/>
</dbReference>
<accession>A0A6J5LTT8</accession>
<name>A0A6J5LTT8_9CAUD</name>
<dbReference type="EMBL" id="LR796338">
    <property type="protein sequence ID" value="CAB4137868.1"/>
    <property type="molecule type" value="Genomic_DNA"/>
</dbReference>
<reference evidence="1" key="1">
    <citation type="submission" date="2020-04" db="EMBL/GenBank/DDBJ databases">
        <authorList>
            <person name="Chiriac C."/>
            <person name="Salcher M."/>
            <person name="Ghai R."/>
            <person name="Kavagutti S V."/>
        </authorList>
    </citation>
    <scope>NUCLEOTIDE SEQUENCE</scope>
</reference>